<comment type="caution">
    <text evidence="2">The sequence shown here is derived from an EMBL/GenBank/DDBJ whole genome shotgun (WGS) entry which is preliminary data.</text>
</comment>
<evidence type="ECO:0000313" key="3">
    <source>
        <dbReference type="Proteomes" id="UP000708148"/>
    </source>
</evidence>
<keyword evidence="1" id="KW-1133">Transmembrane helix</keyword>
<reference evidence="2" key="1">
    <citation type="submission" date="2020-12" db="EMBL/GenBank/DDBJ databases">
        <authorList>
            <person name="Iha C."/>
        </authorList>
    </citation>
    <scope>NUCLEOTIDE SEQUENCE</scope>
</reference>
<proteinExistence type="predicted"/>
<feature type="transmembrane region" description="Helical" evidence="1">
    <location>
        <begin position="39"/>
        <end position="58"/>
    </location>
</feature>
<dbReference type="Proteomes" id="UP000708148">
    <property type="component" value="Unassembled WGS sequence"/>
</dbReference>
<gene>
    <name evidence="2" type="ORF">OSTQU699_LOCUS6132</name>
</gene>
<sequence length="149" mass="16263">MYLSTPSTMPFWFWLFKGFAVVAHGALAFHLPHRMVRGLASWLHACCVVCVHSGTLLVTRFSRVGQERPKTVSEGCAALQLPYIAGWCPYPVRAILWGRLLCAALLRGDCQVSVGWSLACCSVGKDDDSDASTAWCVGIVPCFALITLD</sequence>
<organism evidence="2 3">
    <name type="scientific">Ostreobium quekettii</name>
    <dbReference type="NCBI Taxonomy" id="121088"/>
    <lineage>
        <taxon>Eukaryota</taxon>
        <taxon>Viridiplantae</taxon>
        <taxon>Chlorophyta</taxon>
        <taxon>core chlorophytes</taxon>
        <taxon>Ulvophyceae</taxon>
        <taxon>TCBD clade</taxon>
        <taxon>Bryopsidales</taxon>
        <taxon>Ostreobineae</taxon>
        <taxon>Ostreobiaceae</taxon>
        <taxon>Ostreobium</taxon>
    </lineage>
</organism>
<keyword evidence="3" id="KW-1185">Reference proteome</keyword>
<keyword evidence="1" id="KW-0812">Transmembrane</keyword>
<evidence type="ECO:0000313" key="2">
    <source>
        <dbReference type="EMBL" id="CAD7700773.1"/>
    </source>
</evidence>
<dbReference type="AlphaFoldDB" id="A0A8S1J0T5"/>
<dbReference type="EMBL" id="CAJHUC010001339">
    <property type="protein sequence ID" value="CAD7700773.1"/>
    <property type="molecule type" value="Genomic_DNA"/>
</dbReference>
<accession>A0A8S1J0T5</accession>
<feature type="transmembrane region" description="Helical" evidence="1">
    <location>
        <begin position="12"/>
        <end position="33"/>
    </location>
</feature>
<name>A0A8S1J0T5_9CHLO</name>
<keyword evidence="1" id="KW-0472">Membrane</keyword>
<evidence type="ECO:0000256" key="1">
    <source>
        <dbReference type="SAM" id="Phobius"/>
    </source>
</evidence>
<protein>
    <submittedName>
        <fullName evidence="2">Uncharacterized protein</fullName>
    </submittedName>
</protein>